<feature type="domain" description="RsdA/BaiN/AoA(So)-like Rossmann fold-like" evidence="4">
    <location>
        <begin position="24"/>
        <end position="424"/>
    </location>
</feature>
<sequence length="434" mass="46517">MAPPRLPAVLRTFLRMPESQNAPQVAIIGAGPAGLMAAEVLSRQGVRVDVFDAMPSAGRKFLLAGIGGMNITHSEPLDAFVGRYRARRDVLAPLIQRLSPDALRGWIHGLGIDTFVGTSGRVFPTEMKAAPLLRAWLHRLREAGVKLYMRHRWTGWAEPSQHAHVLRFDTPDGERLVPADAVVLATGGGSWPRLGSDGAWVPLLQARGVHVVPLQPANCGFDADWSPFFQERFAGQPVKSVAIGLPSGDDGAMQFRQGEFVVTQTGIEGSLVYALAAPIREVLSAHGEATIWLDLAPGWSAQRVLDAVKHPRGSRSMSSHLQSKLNITGVKLGLLRECLSKEAFADLAQLANAIKALPLRLTRARPIDEAISSAGGVAFEALNASLMIERLPGVFCAGEMLDWEAPTGGYLLTACFATGAAAGQGVLDYLATPR</sequence>
<evidence type="ECO:0000256" key="2">
    <source>
        <dbReference type="ARBA" id="ARBA00022630"/>
    </source>
</evidence>
<dbReference type="InterPro" id="IPR004792">
    <property type="entry name" value="BaiN-like"/>
</dbReference>
<comment type="cofactor">
    <cofactor evidence="1">
        <name>FAD</name>
        <dbReference type="ChEBI" id="CHEBI:57692"/>
    </cofactor>
</comment>
<keyword evidence="2" id="KW-0285">Flavoprotein</keyword>
<evidence type="ECO:0000259" key="5">
    <source>
        <dbReference type="Pfam" id="PF22780"/>
    </source>
</evidence>
<name>A0AAJ5D6W8_9RALS</name>
<protein>
    <submittedName>
        <fullName evidence="6">Glutamate synthase subunit beta</fullName>
    </submittedName>
</protein>
<evidence type="ECO:0000256" key="3">
    <source>
        <dbReference type="ARBA" id="ARBA00022827"/>
    </source>
</evidence>
<dbReference type="PANTHER" id="PTHR42887">
    <property type="entry name" value="OS12G0638800 PROTEIN"/>
    <property type="match status" value="1"/>
</dbReference>
<dbReference type="Gene3D" id="3.50.50.60">
    <property type="entry name" value="FAD/NAD(P)-binding domain"/>
    <property type="match status" value="1"/>
</dbReference>
<proteinExistence type="predicted"/>
<evidence type="ECO:0000259" key="4">
    <source>
        <dbReference type="Pfam" id="PF03486"/>
    </source>
</evidence>
<gene>
    <name evidence="6" type="ORF">NCTC10894_03978</name>
</gene>
<dbReference type="Proteomes" id="UP000255008">
    <property type="component" value="Unassembled WGS sequence"/>
</dbReference>
<dbReference type="PRINTS" id="PR00420">
    <property type="entry name" value="RNGMNOXGNASE"/>
</dbReference>
<dbReference type="AlphaFoldDB" id="A0AAJ5D6W8"/>
<dbReference type="SUPFAM" id="SSF51905">
    <property type="entry name" value="FAD/NAD(P)-binding domain"/>
    <property type="match status" value="1"/>
</dbReference>
<feature type="domain" description="RsdA/BaiN/AoA(So)-like insert" evidence="5">
    <location>
        <begin position="215"/>
        <end position="372"/>
    </location>
</feature>
<dbReference type="InterPro" id="IPR055178">
    <property type="entry name" value="RsdA/BaiN/AoA(So)-like_dom"/>
</dbReference>
<dbReference type="PANTHER" id="PTHR42887:SF1">
    <property type="entry name" value="BLR3961 PROTEIN"/>
    <property type="match status" value="1"/>
</dbReference>
<dbReference type="EMBL" id="UGVE01000002">
    <property type="protein sequence ID" value="SUE35961.1"/>
    <property type="molecule type" value="Genomic_DNA"/>
</dbReference>
<reference evidence="6 7" key="1">
    <citation type="submission" date="2018-06" db="EMBL/GenBank/DDBJ databases">
        <authorList>
            <consortium name="Pathogen Informatics"/>
            <person name="Doyle S."/>
        </authorList>
    </citation>
    <scope>NUCLEOTIDE SEQUENCE [LARGE SCALE GENOMIC DNA]</scope>
    <source>
        <strain evidence="6 7">NCTC10894</strain>
    </source>
</reference>
<dbReference type="SUPFAM" id="SSF160996">
    <property type="entry name" value="HI0933 insert domain-like"/>
    <property type="match status" value="1"/>
</dbReference>
<evidence type="ECO:0000256" key="1">
    <source>
        <dbReference type="ARBA" id="ARBA00001974"/>
    </source>
</evidence>
<evidence type="ECO:0000313" key="7">
    <source>
        <dbReference type="Proteomes" id="UP000255008"/>
    </source>
</evidence>
<comment type="caution">
    <text evidence="6">The sequence shown here is derived from an EMBL/GenBank/DDBJ whole genome shotgun (WGS) entry which is preliminary data.</text>
</comment>
<dbReference type="InterPro" id="IPR023166">
    <property type="entry name" value="BaiN-like_dom_sf"/>
</dbReference>
<accession>A0AAJ5D6W8</accession>
<dbReference type="NCBIfam" id="TIGR03862">
    <property type="entry name" value="flavo_PP4765"/>
    <property type="match status" value="1"/>
</dbReference>
<evidence type="ECO:0000313" key="6">
    <source>
        <dbReference type="EMBL" id="SUE35961.1"/>
    </source>
</evidence>
<dbReference type="InterPro" id="IPR057661">
    <property type="entry name" value="RsdA/BaiN/AoA(So)_Rossmann"/>
</dbReference>
<organism evidence="6 7">
    <name type="scientific">Ralstonia mannitolilytica</name>
    <dbReference type="NCBI Taxonomy" id="105219"/>
    <lineage>
        <taxon>Bacteria</taxon>
        <taxon>Pseudomonadati</taxon>
        <taxon>Pseudomonadota</taxon>
        <taxon>Betaproteobacteria</taxon>
        <taxon>Burkholderiales</taxon>
        <taxon>Burkholderiaceae</taxon>
        <taxon>Ralstonia</taxon>
    </lineage>
</organism>
<dbReference type="NCBIfam" id="TIGR00275">
    <property type="entry name" value="aminoacetone oxidase family FAD-binding enzyme"/>
    <property type="match status" value="1"/>
</dbReference>
<dbReference type="Gene3D" id="1.10.8.260">
    <property type="entry name" value="HI0933 insert domain-like"/>
    <property type="match status" value="1"/>
</dbReference>
<keyword evidence="3" id="KW-0274">FAD</keyword>
<dbReference type="InterPro" id="IPR036188">
    <property type="entry name" value="FAD/NAD-bd_sf"/>
</dbReference>
<dbReference type="Pfam" id="PF03486">
    <property type="entry name" value="HI0933_like"/>
    <property type="match status" value="1"/>
</dbReference>
<dbReference type="Gene3D" id="2.40.30.10">
    <property type="entry name" value="Translation factors"/>
    <property type="match status" value="1"/>
</dbReference>
<dbReference type="InterPro" id="IPR022460">
    <property type="entry name" value="Flavoprotein_PP4765"/>
</dbReference>
<dbReference type="Pfam" id="PF22780">
    <property type="entry name" value="HI0933_like_1st"/>
    <property type="match status" value="1"/>
</dbReference>